<evidence type="ECO:0000313" key="2">
    <source>
        <dbReference type="Proteomes" id="UP001596083"/>
    </source>
</evidence>
<protein>
    <submittedName>
        <fullName evidence="1">Uncharacterized protein</fullName>
    </submittedName>
</protein>
<proteinExistence type="predicted"/>
<gene>
    <name evidence="1" type="ORF">ACFP1Z_17725</name>
</gene>
<dbReference type="Proteomes" id="UP001596083">
    <property type="component" value="Unassembled WGS sequence"/>
</dbReference>
<sequence>MSTTTPKSPACRECLRLIVLRATARRLDPMSKVARVEAELERHRREAHS</sequence>
<accession>A0ABW0Z6G2</accession>
<dbReference type="RefSeq" id="WP_390317372.1">
    <property type="nucleotide sequence ID" value="NZ_JBHSPB010000010.1"/>
</dbReference>
<evidence type="ECO:0000313" key="1">
    <source>
        <dbReference type="EMBL" id="MFC5722010.1"/>
    </source>
</evidence>
<organism evidence="1 2">
    <name type="scientific">Streptomyces gamaensis</name>
    <dbReference type="NCBI Taxonomy" id="1763542"/>
    <lineage>
        <taxon>Bacteria</taxon>
        <taxon>Bacillati</taxon>
        <taxon>Actinomycetota</taxon>
        <taxon>Actinomycetes</taxon>
        <taxon>Kitasatosporales</taxon>
        <taxon>Streptomycetaceae</taxon>
        <taxon>Streptomyces</taxon>
    </lineage>
</organism>
<comment type="caution">
    <text evidence="1">The sequence shown here is derived from an EMBL/GenBank/DDBJ whole genome shotgun (WGS) entry which is preliminary data.</text>
</comment>
<keyword evidence="2" id="KW-1185">Reference proteome</keyword>
<dbReference type="EMBL" id="JBHSPB010000010">
    <property type="protein sequence ID" value="MFC5722010.1"/>
    <property type="molecule type" value="Genomic_DNA"/>
</dbReference>
<name>A0ABW0Z6G2_9ACTN</name>
<reference evidence="2" key="1">
    <citation type="journal article" date="2019" name="Int. J. Syst. Evol. Microbiol.">
        <title>The Global Catalogue of Microorganisms (GCM) 10K type strain sequencing project: providing services to taxonomists for standard genome sequencing and annotation.</title>
        <authorList>
            <consortium name="The Broad Institute Genomics Platform"/>
            <consortium name="The Broad Institute Genome Sequencing Center for Infectious Disease"/>
            <person name="Wu L."/>
            <person name="Ma J."/>
        </authorList>
    </citation>
    <scope>NUCLEOTIDE SEQUENCE [LARGE SCALE GENOMIC DNA]</scope>
    <source>
        <strain evidence="2">CGMCC 4.7304</strain>
    </source>
</reference>